<comment type="similarity">
    <text evidence="1">Belongs to the Iojap/RsfS family.</text>
</comment>
<sequence length="114" mass="12901">MQKDLLALTLTTLDDMKANAINNMNVSALTNVSDYMVFSTGNSSRHVRSIADKIAENVKKDGHSILGIEGYERSQWVLIDLGNIIVHIMLAETREFYKLEDLWSLGFREEAPEQ</sequence>
<dbReference type="PANTHER" id="PTHR21043:SF0">
    <property type="entry name" value="MITOCHONDRIAL ASSEMBLY OF RIBOSOMAL LARGE SUBUNIT PROTEIN 1"/>
    <property type="match status" value="1"/>
</dbReference>
<reference evidence="2" key="1">
    <citation type="submission" date="2018-05" db="EMBL/GenBank/DDBJ databases">
        <authorList>
            <person name="Lanie J.A."/>
            <person name="Ng W.-L."/>
            <person name="Kazmierczak K.M."/>
            <person name="Andrzejewski T.M."/>
            <person name="Davidsen T.M."/>
            <person name="Wayne K.J."/>
            <person name="Tettelin H."/>
            <person name="Glass J.I."/>
            <person name="Rusch D."/>
            <person name="Podicherti R."/>
            <person name="Tsui H.-C.T."/>
            <person name="Winkler M.E."/>
        </authorList>
    </citation>
    <scope>NUCLEOTIDE SEQUENCE</scope>
</reference>
<gene>
    <name evidence="2" type="ORF">METZ01_LOCUS374598</name>
</gene>
<evidence type="ECO:0000313" key="2">
    <source>
        <dbReference type="EMBL" id="SVD21744.1"/>
    </source>
</evidence>
<proteinExistence type="inferred from homology"/>
<protein>
    <recommendedName>
        <fullName evidence="3">Ribosomal silencing factor RsfS</fullName>
    </recommendedName>
</protein>
<evidence type="ECO:0000256" key="1">
    <source>
        <dbReference type="ARBA" id="ARBA00010574"/>
    </source>
</evidence>
<dbReference type="HAMAP" id="MF_01477">
    <property type="entry name" value="Iojap_RsfS"/>
    <property type="match status" value="1"/>
</dbReference>
<accession>A0A382TI05</accession>
<dbReference type="Pfam" id="PF02410">
    <property type="entry name" value="RsfS"/>
    <property type="match status" value="1"/>
</dbReference>
<dbReference type="GO" id="GO:0017148">
    <property type="term" value="P:negative regulation of translation"/>
    <property type="evidence" value="ECO:0007669"/>
    <property type="project" value="TreeGrafter"/>
</dbReference>
<evidence type="ECO:0008006" key="3">
    <source>
        <dbReference type="Google" id="ProtNLM"/>
    </source>
</evidence>
<dbReference type="SUPFAM" id="SSF81301">
    <property type="entry name" value="Nucleotidyltransferase"/>
    <property type="match status" value="1"/>
</dbReference>
<dbReference type="Gene3D" id="3.30.460.10">
    <property type="entry name" value="Beta Polymerase, domain 2"/>
    <property type="match status" value="1"/>
</dbReference>
<name>A0A382TI05_9ZZZZ</name>
<dbReference type="EMBL" id="UINC01136776">
    <property type="protein sequence ID" value="SVD21744.1"/>
    <property type="molecule type" value="Genomic_DNA"/>
</dbReference>
<dbReference type="GO" id="GO:0043023">
    <property type="term" value="F:ribosomal large subunit binding"/>
    <property type="evidence" value="ECO:0007669"/>
    <property type="project" value="TreeGrafter"/>
</dbReference>
<dbReference type="NCBIfam" id="TIGR00090">
    <property type="entry name" value="rsfS_iojap_ybeB"/>
    <property type="match status" value="1"/>
</dbReference>
<dbReference type="GO" id="GO:0090071">
    <property type="term" value="P:negative regulation of ribosome biogenesis"/>
    <property type="evidence" value="ECO:0007669"/>
    <property type="project" value="TreeGrafter"/>
</dbReference>
<organism evidence="2">
    <name type="scientific">marine metagenome</name>
    <dbReference type="NCBI Taxonomy" id="408172"/>
    <lineage>
        <taxon>unclassified sequences</taxon>
        <taxon>metagenomes</taxon>
        <taxon>ecological metagenomes</taxon>
    </lineage>
</organism>
<dbReference type="InterPro" id="IPR043519">
    <property type="entry name" value="NT_sf"/>
</dbReference>
<dbReference type="InterPro" id="IPR004394">
    <property type="entry name" value="Iojap/RsfS/C7orf30"/>
</dbReference>
<dbReference type="PANTHER" id="PTHR21043">
    <property type="entry name" value="IOJAP SUPERFAMILY ORTHOLOG"/>
    <property type="match status" value="1"/>
</dbReference>
<dbReference type="AlphaFoldDB" id="A0A382TI05"/>